<sequence length="268" mass="30955">MPLVRRKDDIERPNAYGGSGRYPALPFESGNKRHNDQVLRRNAVRLFARDFDFHDDAVWACLRRDNDIVSQFGDVDINAKLAKLKIELQQDMLGSVFDHARNHDETHTDDAKLKDKPENERDAVWDTAFNDVIFWIMVDPLRQGIKVDRFRDIKEWKEMYHAMFIAAADTIYMSRLGGPLPVYKAADMQKVYRAVRSVINDKFPHRPKFDTIPSQPVGAWDMSHRKTRIRMQASRGGSEWANAIFSATLKEVRAKTKRDLVAARSAQP</sequence>
<proteinExistence type="predicted"/>
<comment type="caution">
    <text evidence="2">The sequence shown here is derived from an EMBL/GenBank/DDBJ whole genome shotgun (WGS) entry which is preliminary data.</text>
</comment>
<dbReference type="EMBL" id="JAKJXO020000001">
    <property type="protein sequence ID" value="KAL1611884.1"/>
    <property type="molecule type" value="Genomic_DNA"/>
</dbReference>
<evidence type="ECO:0000256" key="1">
    <source>
        <dbReference type="SAM" id="MobiDB-lite"/>
    </source>
</evidence>
<accession>A0ABR3S5B8</accession>
<reference evidence="2 3" key="1">
    <citation type="submission" date="2024-02" db="EMBL/GenBank/DDBJ databases">
        <title>De novo assembly and annotation of 12 fungi associated with fruit tree decline syndrome in Ontario, Canada.</title>
        <authorList>
            <person name="Sulman M."/>
            <person name="Ellouze W."/>
            <person name="Ilyukhin E."/>
        </authorList>
    </citation>
    <scope>NUCLEOTIDE SEQUENCE [LARGE SCALE GENOMIC DNA]</scope>
    <source>
        <strain evidence="2 3">M42-189</strain>
    </source>
</reference>
<gene>
    <name evidence="2" type="ORF">SLS60_000106</name>
</gene>
<dbReference type="Proteomes" id="UP001521785">
    <property type="component" value="Unassembled WGS sequence"/>
</dbReference>
<feature type="region of interest" description="Disordered" evidence="1">
    <location>
        <begin position="1"/>
        <end position="29"/>
    </location>
</feature>
<evidence type="ECO:0000313" key="3">
    <source>
        <dbReference type="Proteomes" id="UP001521785"/>
    </source>
</evidence>
<keyword evidence="3" id="KW-1185">Reference proteome</keyword>
<protein>
    <submittedName>
        <fullName evidence="2">Uncharacterized protein</fullName>
    </submittedName>
</protein>
<feature type="compositionally biased region" description="Basic and acidic residues" evidence="1">
    <location>
        <begin position="1"/>
        <end position="12"/>
    </location>
</feature>
<name>A0ABR3S5B8_9PLEO</name>
<evidence type="ECO:0000313" key="2">
    <source>
        <dbReference type="EMBL" id="KAL1611884.1"/>
    </source>
</evidence>
<organism evidence="2 3">
    <name type="scientific">Paraconiothyrium brasiliense</name>
    <dbReference type="NCBI Taxonomy" id="300254"/>
    <lineage>
        <taxon>Eukaryota</taxon>
        <taxon>Fungi</taxon>
        <taxon>Dikarya</taxon>
        <taxon>Ascomycota</taxon>
        <taxon>Pezizomycotina</taxon>
        <taxon>Dothideomycetes</taxon>
        <taxon>Pleosporomycetidae</taxon>
        <taxon>Pleosporales</taxon>
        <taxon>Massarineae</taxon>
        <taxon>Didymosphaeriaceae</taxon>
        <taxon>Paraconiothyrium</taxon>
    </lineage>
</organism>